<proteinExistence type="predicted"/>
<organism evidence="1 2">
    <name type="scientific">Dendrothele bispora (strain CBS 962.96)</name>
    <dbReference type="NCBI Taxonomy" id="1314807"/>
    <lineage>
        <taxon>Eukaryota</taxon>
        <taxon>Fungi</taxon>
        <taxon>Dikarya</taxon>
        <taxon>Basidiomycota</taxon>
        <taxon>Agaricomycotina</taxon>
        <taxon>Agaricomycetes</taxon>
        <taxon>Agaricomycetidae</taxon>
        <taxon>Agaricales</taxon>
        <taxon>Agaricales incertae sedis</taxon>
        <taxon>Dendrothele</taxon>
    </lineage>
</organism>
<evidence type="ECO:0000313" key="2">
    <source>
        <dbReference type="Proteomes" id="UP000297245"/>
    </source>
</evidence>
<dbReference type="Proteomes" id="UP000297245">
    <property type="component" value="Unassembled WGS sequence"/>
</dbReference>
<name>A0A4S8MBH7_DENBC</name>
<sequence>MTFSFPALCAGSPWERVIGDIELVSLYIFISQLSCTVNVSLFLHRSFHSLLMGPKFCSAARLRSLMSSWLFYSCMSEVLFCRSIRVFRLTYTCD</sequence>
<reference evidence="1 2" key="1">
    <citation type="journal article" date="2019" name="Nat. Ecol. Evol.">
        <title>Megaphylogeny resolves global patterns of mushroom evolution.</title>
        <authorList>
            <person name="Varga T."/>
            <person name="Krizsan K."/>
            <person name="Foldi C."/>
            <person name="Dima B."/>
            <person name="Sanchez-Garcia M."/>
            <person name="Sanchez-Ramirez S."/>
            <person name="Szollosi G.J."/>
            <person name="Szarkandi J.G."/>
            <person name="Papp V."/>
            <person name="Albert L."/>
            <person name="Andreopoulos W."/>
            <person name="Angelini C."/>
            <person name="Antonin V."/>
            <person name="Barry K.W."/>
            <person name="Bougher N.L."/>
            <person name="Buchanan P."/>
            <person name="Buyck B."/>
            <person name="Bense V."/>
            <person name="Catcheside P."/>
            <person name="Chovatia M."/>
            <person name="Cooper J."/>
            <person name="Damon W."/>
            <person name="Desjardin D."/>
            <person name="Finy P."/>
            <person name="Geml J."/>
            <person name="Haridas S."/>
            <person name="Hughes K."/>
            <person name="Justo A."/>
            <person name="Karasinski D."/>
            <person name="Kautmanova I."/>
            <person name="Kiss B."/>
            <person name="Kocsube S."/>
            <person name="Kotiranta H."/>
            <person name="LaButti K.M."/>
            <person name="Lechner B.E."/>
            <person name="Liimatainen K."/>
            <person name="Lipzen A."/>
            <person name="Lukacs Z."/>
            <person name="Mihaltcheva S."/>
            <person name="Morgado L.N."/>
            <person name="Niskanen T."/>
            <person name="Noordeloos M.E."/>
            <person name="Ohm R.A."/>
            <person name="Ortiz-Santana B."/>
            <person name="Ovrebo C."/>
            <person name="Racz N."/>
            <person name="Riley R."/>
            <person name="Savchenko A."/>
            <person name="Shiryaev A."/>
            <person name="Soop K."/>
            <person name="Spirin V."/>
            <person name="Szebenyi C."/>
            <person name="Tomsovsky M."/>
            <person name="Tulloss R.E."/>
            <person name="Uehling J."/>
            <person name="Grigoriev I.V."/>
            <person name="Vagvolgyi C."/>
            <person name="Papp T."/>
            <person name="Martin F.M."/>
            <person name="Miettinen O."/>
            <person name="Hibbett D.S."/>
            <person name="Nagy L.G."/>
        </authorList>
    </citation>
    <scope>NUCLEOTIDE SEQUENCE [LARGE SCALE GENOMIC DNA]</scope>
    <source>
        <strain evidence="1 2">CBS 962.96</strain>
    </source>
</reference>
<protein>
    <submittedName>
        <fullName evidence="1">Uncharacterized protein</fullName>
    </submittedName>
</protein>
<gene>
    <name evidence="1" type="ORF">K435DRAFT_488465</name>
</gene>
<dbReference type="EMBL" id="ML179116">
    <property type="protein sequence ID" value="THU99611.1"/>
    <property type="molecule type" value="Genomic_DNA"/>
</dbReference>
<accession>A0A4S8MBH7</accession>
<evidence type="ECO:0000313" key="1">
    <source>
        <dbReference type="EMBL" id="THU99611.1"/>
    </source>
</evidence>
<dbReference type="AlphaFoldDB" id="A0A4S8MBH7"/>
<keyword evidence="2" id="KW-1185">Reference proteome</keyword>